<comment type="caution">
    <text evidence="1">The sequence shown here is derived from an EMBL/GenBank/DDBJ whole genome shotgun (WGS) entry which is preliminary data.</text>
</comment>
<dbReference type="Proteomes" id="UP000179616">
    <property type="component" value="Unassembled WGS sequence"/>
</dbReference>
<sequence length="259" mass="29159">MGLYDCNCLVTGVSLLHQQAALVILRRVGEVFTPVTLALHGDYNMQGTISVDADAHGALVLNYFMDRYDGGSFIAADDTTRLECRIPPTRDHIQSIVDLIERTTTCSEVNTSFGPHGGGHAPSTLLDGDFIVHALIAQPVWDAIARHHEVPSQSAEERFSHVLRDSAPQQIYEGQIPKLTTRIDELARVDSFLAAYGMAWRPPGSTVCRYPSTYDDHEDDDVREWLDRARADYSRLPWMLTAIDDCERNFERRLRELDE</sequence>
<dbReference type="STRING" id="948102.BKG76_09820"/>
<reference evidence="1 2" key="1">
    <citation type="submission" date="2016-10" db="EMBL/GenBank/DDBJ databases">
        <title>Evaluation of Human, Veterinary and Environmental Mycobacterium chelonae Isolates by Core Genome Phylogenomic Analysis, Targeted Gene Comparison, and Anti-microbial Susceptibility Patterns: A Tale of Mistaken Identities.</title>
        <authorList>
            <person name="Fogelson S.B."/>
            <person name="Camus A.C."/>
            <person name="Lorenz W."/>
            <person name="Vasireddy R."/>
            <person name="Vasireddy S."/>
            <person name="Smith T."/>
            <person name="Brown-Elliott B.A."/>
            <person name="Wallace R.J.Jr."/>
            <person name="Hasan N.A."/>
            <person name="Reischl U."/>
            <person name="Sanchez S."/>
        </authorList>
    </citation>
    <scope>NUCLEOTIDE SEQUENCE [LARGE SCALE GENOMIC DNA]</scope>
    <source>
        <strain evidence="1 2">1559</strain>
    </source>
</reference>
<gene>
    <name evidence="1" type="ORF">BKG76_09820</name>
</gene>
<organism evidence="1 2">
    <name type="scientific">Mycobacteroides franklinii</name>
    <dbReference type="NCBI Taxonomy" id="948102"/>
    <lineage>
        <taxon>Bacteria</taxon>
        <taxon>Bacillati</taxon>
        <taxon>Actinomycetota</taxon>
        <taxon>Actinomycetes</taxon>
        <taxon>Mycobacteriales</taxon>
        <taxon>Mycobacteriaceae</taxon>
        <taxon>Mycobacteroides</taxon>
    </lineage>
</organism>
<dbReference type="AlphaFoldDB" id="A0A1S1L7S7"/>
<accession>A0A1S1L7S7</accession>
<protein>
    <submittedName>
        <fullName evidence="1">Uncharacterized protein</fullName>
    </submittedName>
</protein>
<name>A0A1S1L7S7_9MYCO</name>
<evidence type="ECO:0000313" key="2">
    <source>
        <dbReference type="Proteomes" id="UP000179616"/>
    </source>
</evidence>
<proteinExistence type="predicted"/>
<dbReference type="EMBL" id="MLIK01000019">
    <property type="protein sequence ID" value="OHU21008.1"/>
    <property type="molecule type" value="Genomic_DNA"/>
</dbReference>
<evidence type="ECO:0000313" key="1">
    <source>
        <dbReference type="EMBL" id="OHU21008.1"/>
    </source>
</evidence>